<evidence type="ECO:0000313" key="2">
    <source>
        <dbReference type="Proteomes" id="UP001631957"/>
    </source>
</evidence>
<name>A0ABW9I3F9_9ACTN</name>
<dbReference type="EMBL" id="JBJVNI010000027">
    <property type="protein sequence ID" value="MFM9614531.1"/>
    <property type="molecule type" value="Genomic_DNA"/>
</dbReference>
<comment type="caution">
    <text evidence="1">The sequence shown here is derived from an EMBL/GenBank/DDBJ whole genome shotgun (WGS) entry which is preliminary data.</text>
</comment>
<proteinExistence type="predicted"/>
<sequence>MAICFELVVNFGDNAEAARAAALVDPRTSTLRAGDHRIPLHRPLLTDSGGDIQLSILPVAVSWHCALDGTLPRLDLTPAELTELGHQLYELLAAFHGYVTARVGWDPEPFLDPAELRHWSEELNDGSLHGLVLSDEVHADLGLGAGYEVFRPGYRWIPYRGE</sequence>
<keyword evidence="2" id="KW-1185">Reference proteome</keyword>
<protein>
    <submittedName>
        <fullName evidence="1">Uncharacterized protein</fullName>
    </submittedName>
</protein>
<dbReference type="RefSeq" id="WP_409122249.1">
    <property type="nucleotide sequence ID" value="NZ_JBJVNI010000027.1"/>
</dbReference>
<dbReference type="Proteomes" id="UP001631957">
    <property type="component" value="Unassembled WGS sequence"/>
</dbReference>
<evidence type="ECO:0000313" key="1">
    <source>
        <dbReference type="EMBL" id="MFM9614531.1"/>
    </source>
</evidence>
<gene>
    <name evidence="1" type="ORF">ACKI18_38360</name>
</gene>
<organism evidence="1 2">
    <name type="scientific">Streptomyces niveiscabiei</name>
    <dbReference type="NCBI Taxonomy" id="164115"/>
    <lineage>
        <taxon>Bacteria</taxon>
        <taxon>Bacillati</taxon>
        <taxon>Actinomycetota</taxon>
        <taxon>Actinomycetes</taxon>
        <taxon>Kitasatosporales</taxon>
        <taxon>Streptomycetaceae</taxon>
        <taxon>Streptomyces</taxon>
    </lineage>
</organism>
<accession>A0ABW9I3F9</accession>
<reference evidence="1 2" key="1">
    <citation type="submission" date="2024-12" db="EMBL/GenBank/DDBJ databases">
        <title>Forecasting of Potato common scab and diversities of Pathogenic streptomyces spp. in china.</title>
        <authorList>
            <person name="Handique U."/>
            <person name="Wu J."/>
        </authorList>
    </citation>
    <scope>NUCLEOTIDE SEQUENCE [LARGE SCALE GENOMIC DNA]</scope>
    <source>
        <strain evidence="1 2">ZRIMU1530</strain>
    </source>
</reference>